<dbReference type="GO" id="GO:0005886">
    <property type="term" value="C:plasma membrane"/>
    <property type="evidence" value="ECO:0007669"/>
    <property type="project" value="TreeGrafter"/>
</dbReference>
<dbReference type="InterPro" id="IPR008979">
    <property type="entry name" value="Galactose-bd-like_sf"/>
</dbReference>
<dbReference type="InterPro" id="IPR002889">
    <property type="entry name" value="WSC_carb-bd"/>
</dbReference>
<dbReference type="OrthoDB" id="5985073at2759"/>
<evidence type="ECO:0000256" key="9">
    <source>
        <dbReference type="ARBA" id="ARBA00023136"/>
    </source>
</evidence>
<dbReference type="GO" id="GO:0046872">
    <property type="term" value="F:metal ion binding"/>
    <property type="evidence" value="ECO:0007669"/>
    <property type="project" value="UniProtKB-KW"/>
</dbReference>
<dbReference type="EMBL" id="NIVC01002134">
    <property type="protein sequence ID" value="PAA60592.1"/>
    <property type="molecule type" value="Genomic_DNA"/>
</dbReference>
<dbReference type="InterPro" id="IPR051836">
    <property type="entry name" value="Kremen_rcpt"/>
</dbReference>
<keyword evidence="16" id="KW-1185">Reference proteome</keyword>
<dbReference type="STRING" id="282301.A0A267EIJ4"/>
<dbReference type="InterPro" id="IPR002035">
    <property type="entry name" value="VWF_A"/>
</dbReference>
<feature type="domain" description="WSC" evidence="14">
    <location>
        <begin position="607"/>
        <end position="697"/>
    </location>
</feature>
<dbReference type="SMART" id="SM00327">
    <property type="entry name" value="VWA"/>
    <property type="match status" value="2"/>
</dbReference>
<comment type="subcellular location">
    <subcellularLocation>
        <location evidence="1">Membrane</location>
        <topology evidence="1">Single-pass membrane protein</topology>
    </subcellularLocation>
    <subcellularLocation>
        <location evidence="2">Secreted</location>
    </subcellularLocation>
</comment>
<evidence type="ECO:0000256" key="6">
    <source>
        <dbReference type="ARBA" id="ARBA00022729"/>
    </source>
</evidence>
<feature type="domain" description="WSC" evidence="14">
    <location>
        <begin position="3532"/>
        <end position="3623"/>
    </location>
</feature>
<feature type="domain" description="WSC" evidence="14">
    <location>
        <begin position="1006"/>
        <end position="1097"/>
    </location>
</feature>
<dbReference type="PROSITE" id="PS50234">
    <property type="entry name" value="VWFA"/>
    <property type="match status" value="2"/>
</dbReference>
<feature type="domain" description="WSC" evidence="14">
    <location>
        <begin position="2439"/>
        <end position="2529"/>
    </location>
</feature>
<dbReference type="CDD" id="cd00198">
    <property type="entry name" value="vWFA"/>
    <property type="match status" value="2"/>
</dbReference>
<dbReference type="Pfam" id="PF22633">
    <property type="entry name" value="F5_F8_type_C_2"/>
    <property type="match status" value="3"/>
</dbReference>
<feature type="domain" description="WSC" evidence="14">
    <location>
        <begin position="3963"/>
        <end position="4054"/>
    </location>
</feature>
<dbReference type="Proteomes" id="UP000215902">
    <property type="component" value="Unassembled WGS sequence"/>
</dbReference>
<feature type="non-terminal residue" evidence="15">
    <location>
        <position position="1"/>
    </location>
</feature>
<feature type="domain" description="WSC" evidence="14">
    <location>
        <begin position="3134"/>
        <end position="3225"/>
    </location>
</feature>
<keyword evidence="4" id="KW-0812">Transmembrane</keyword>
<feature type="domain" description="WSC" evidence="14">
    <location>
        <begin position="2736"/>
        <end position="2827"/>
    </location>
</feature>
<feature type="domain" description="WSC" evidence="14">
    <location>
        <begin position="2338"/>
        <end position="2429"/>
    </location>
</feature>
<keyword evidence="7" id="KW-0106">Calcium</keyword>
<feature type="domain" description="WSC" evidence="14">
    <location>
        <begin position="134"/>
        <end position="224"/>
    </location>
</feature>
<dbReference type="Pfam" id="PF01822">
    <property type="entry name" value="WSC"/>
    <property type="match status" value="32"/>
</dbReference>
<feature type="domain" description="WSC" evidence="14">
    <location>
        <begin position="1443"/>
        <end position="1533"/>
    </location>
</feature>
<evidence type="ECO:0000313" key="15">
    <source>
        <dbReference type="EMBL" id="PAA60592.1"/>
    </source>
</evidence>
<evidence type="ECO:0008006" key="17">
    <source>
        <dbReference type="Google" id="ProtNLM"/>
    </source>
</evidence>
<feature type="domain" description="WSC" evidence="14">
    <location>
        <begin position="1106"/>
        <end position="1196"/>
    </location>
</feature>
<feature type="domain" description="WSC" evidence="14">
    <location>
        <begin position="3332"/>
        <end position="3423"/>
    </location>
</feature>
<feature type="domain" description="WSC" evidence="14">
    <location>
        <begin position="906"/>
        <end position="996"/>
    </location>
</feature>
<gene>
    <name evidence="15" type="ORF">BOX15_Mlig020147g1</name>
</gene>
<keyword evidence="11" id="KW-0325">Glycoprotein</keyword>
<accession>A0A267EIJ4</accession>
<feature type="domain" description="WSC" evidence="14">
    <location>
        <begin position="807"/>
        <end position="897"/>
    </location>
</feature>
<feature type="domain" description="VWFA" evidence="13">
    <location>
        <begin position="3758"/>
        <end position="3929"/>
    </location>
</feature>
<keyword evidence="8" id="KW-1133">Transmembrane helix</keyword>
<reference evidence="15 16" key="1">
    <citation type="submission" date="2017-06" db="EMBL/GenBank/DDBJ databases">
        <title>A platform for efficient transgenesis in Macrostomum lignano, a flatworm model organism for stem cell research.</title>
        <authorList>
            <person name="Berezikov E."/>
        </authorList>
    </citation>
    <scope>NUCLEOTIDE SEQUENCE [LARGE SCALE GENOMIC DNA]</scope>
    <source>
        <strain evidence="15">DV1</strain>
        <tissue evidence="15">Whole organism</tissue>
    </source>
</reference>
<feature type="compositionally biased region" description="Polar residues" evidence="12">
    <location>
        <begin position="1"/>
        <end position="10"/>
    </location>
</feature>
<comment type="caution">
    <text evidence="15">The sequence shown here is derived from an EMBL/GenBank/DDBJ whole genome shotgun (WGS) entry which is preliminary data.</text>
</comment>
<evidence type="ECO:0000256" key="4">
    <source>
        <dbReference type="ARBA" id="ARBA00022692"/>
    </source>
</evidence>
<name>A0A267EIJ4_9PLAT</name>
<feature type="domain" description="WSC" evidence="14">
    <location>
        <begin position="3633"/>
        <end position="3723"/>
    </location>
</feature>
<evidence type="ECO:0000256" key="10">
    <source>
        <dbReference type="ARBA" id="ARBA00023157"/>
    </source>
</evidence>
<dbReference type="SUPFAM" id="SSF49785">
    <property type="entry name" value="Galactose-binding domain-like"/>
    <property type="match status" value="3"/>
</dbReference>
<evidence type="ECO:0000313" key="16">
    <source>
        <dbReference type="Proteomes" id="UP000215902"/>
    </source>
</evidence>
<keyword evidence="3" id="KW-0964">Secreted</keyword>
<dbReference type="SMART" id="SM00607">
    <property type="entry name" value="FTP"/>
    <property type="match status" value="3"/>
</dbReference>
<dbReference type="Pfam" id="PF25106">
    <property type="entry name" value="VWA_4"/>
    <property type="match status" value="2"/>
</dbReference>
<feature type="domain" description="WSC" evidence="14">
    <location>
        <begin position="2934"/>
        <end position="3025"/>
    </location>
</feature>
<organism evidence="15 16">
    <name type="scientific">Macrostomum lignano</name>
    <dbReference type="NCBI Taxonomy" id="282301"/>
    <lineage>
        <taxon>Eukaryota</taxon>
        <taxon>Metazoa</taxon>
        <taxon>Spiralia</taxon>
        <taxon>Lophotrochozoa</taxon>
        <taxon>Platyhelminthes</taxon>
        <taxon>Rhabditophora</taxon>
        <taxon>Macrostomorpha</taxon>
        <taxon>Macrostomida</taxon>
        <taxon>Macrostomidae</taxon>
        <taxon>Macrostomum</taxon>
    </lineage>
</organism>
<dbReference type="PROSITE" id="PS51212">
    <property type="entry name" value="WSC"/>
    <property type="match status" value="32"/>
</dbReference>
<dbReference type="InterPro" id="IPR006585">
    <property type="entry name" value="FTP1"/>
</dbReference>
<feature type="domain" description="WSC" evidence="14">
    <location>
        <begin position="3433"/>
        <end position="3523"/>
    </location>
</feature>
<dbReference type="SMART" id="SM00321">
    <property type="entry name" value="WSC"/>
    <property type="match status" value="32"/>
</dbReference>
<feature type="domain" description="WSC" evidence="14">
    <location>
        <begin position="2041"/>
        <end position="2131"/>
    </location>
</feature>
<keyword evidence="9" id="KW-0472">Membrane</keyword>
<feature type="domain" description="WSC" evidence="14">
    <location>
        <begin position="2637"/>
        <end position="2727"/>
    </location>
</feature>
<dbReference type="PANTHER" id="PTHR24269">
    <property type="entry name" value="KREMEN PROTEIN"/>
    <property type="match status" value="1"/>
</dbReference>
<proteinExistence type="predicted"/>
<evidence type="ECO:0000256" key="5">
    <source>
        <dbReference type="ARBA" id="ARBA00022723"/>
    </source>
</evidence>
<protein>
    <recommendedName>
        <fullName evidence="17">WSC domain-containing protein</fullName>
    </recommendedName>
</protein>
<feature type="domain" description="WSC" evidence="14">
    <location>
        <begin position="2239"/>
        <end position="2329"/>
    </location>
</feature>
<evidence type="ECO:0000256" key="3">
    <source>
        <dbReference type="ARBA" id="ARBA00022525"/>
    </source>
</evidence>
<feature type="domain" description="WSC" evidence="14">
    <location>
        <begin position="3035"/>
        <end position="3125"/>
    </location>
</feature>
<feature type="domain" description="WSC" evidence="14">
    <location>
        <begin position="1542"/>
        <end position="1633"/>
    </location>
</feature>
<evidence type="ECO:0000256" key="7">
    <source>
        <dbReference type="ARBA" id="ARBA00022837"/>
    </source>
</evidence>
<feature type="domain" description="VWFA" evidence="13">
    <location>
        <begin position="400"/>
        <end position="566"/>
    </location>
</feature>
<evidence type="ECO:0000259" key="14">
    <source>
        <dbReference type="PROSITE" id="PS51212"/>
    </source>
</evidence>
<feature type="region of interest" description="Disordered" evidence="12">
    <location>
        <begin position="1"/>
        <end position="26"/>
    </location>
</feature>
<evidence type="ECO:0000256" key="8">
    <source>
        <dbReference type="ARBA" id="ARBA00022989"/>
    </source>
</evidence>
<keyword evidence="6" id="KW-0732">Signal</keyword>
<feature type="domain" description="WSC" evidence="14">
    <location>
        <begin position="2837"/>
        <end position="2927"/>
    </location>
</feature>
<dbReference type="InterPro" id="IPR036465">
    <property type="entry name" value="vWFA_dom_sf"/>
</dbReference>
<feature type="domain" description="WSC" evidence="14">
    <location>
        <begin position="2536"/>
        <end position="2627"/>
    </location>
</feature>
<feature type="domain" description="WSC" evidence="14">
    <location>
        <begin position="1342"/>
        <end position="1433"/>
    </location>
</feature>
<evidence type="ECO:0000256" key="12">
    <source>
        <dbReference type="SAM" id="MobiDB-lite"/>
    </source>
</evidence>
<evidence type="ECO:0000256" key="2">
    <source>
        <dbReference type="ARBA" id="ARBA00004613"/>
    </source>
</evidence>
<feature type="domain" description="WSC" evidence="14">
    <location>
        <begin position="3235"/>
        <end position="3325"/>
    </location>
</feature>
<feature type="domain" description="WSC" evidence="14">
    <location>
        <begin position="1643"/>
        <end position="1733"/>
    </location>
</feature>
<dbReference type="Gene3D" id="2.60.120.260">
    <property type="entry name" value="Galactose-binding domain-like"/>
    <property type="match status" value="3"/>
</dbReference>
<dbReference type="PANTHER" id="PTHR24269:SF16">
    <property type="entry name" value="PROTEIN SLG1"/>
    <property type="match status" value="1"/>
</dbReference>
<keyword evidence="5" id="KW-0479">Metal-binding</keyword>
<feature type="domain" description="WSC" evidence="14">
    <location>
        <begin position="1841"/>
        <end position="1931"/>
    </location>
</feature>
<dbReference type="InterPro" id="IPR056861">
    <property type="entry name" value="HMCN1-like_VWA"/>
</dbReference>
<dbReference type="SUPFAM" id="SSF53300">
    <property type="entry name" value="vWA-like"/>
    <property type="match status" value="2"/>
</dbReference>
<evidence type="ECO:0000259" key="13">
    <source>
        <dbReference type="PROSITE" id="PS50234"/>
    </source>
</evidence>
<feature type="domain" description="WSC" evidence="14">
    <location>
        <begin position="1940"/>
        <end position="2031"/>
    </location>
</feature>
<evidence type="ECO:0000256" key="11">
    <source>
        <dbReference type="ARBA" id="ARBA00023180"/>
    </source>
</evidence>
<sequence length="4054" mass="454189">DARSTPSVGTVNAVEPSMETRTKNYGKKSCTHTRTATGAWWQARTSRRARITSVRIYNRRDCCANRLRNFVIKVDGRVCASYRSSRAFSVRTFRCNAVGRTVRIQTRNRVPLTLCEVQVFGRYAKGRSRSRTPGMRFVGCYIDKKKRDLPVMAGSGSMSIPKCYRLCRAKRYAYFGVQYSKECWCGNSYGKYGKRSKSECRMKCSGKKSTFCGSSWRNSIYTTGLPARRRPRVSRLPLSRCSQHSVGWNGKCSRAIDGNTNQNYGKKSCTHTRTATGAWWQARTSRRARITSVRIYNRRDCCANRLRNFVIKVDGRVCASYRSSRAFSVRTFRCNAVGRTVRIQTRNRVPLTLCEVQVFGRYVGRTPKPSRACPAGTKVKRISRRTCSCKPAPEERRLGSLVFVIDITGSMGRVINAVRRNIRKILAANRRFSNYVVATFGDPYVKNMKKTKDARQVIRFLNRLRASGGGDCAEMAMSGALDAAAAADRNSVMMLFTDASAKDARLKGRVSARLRSKGIRLYTVASGNLCRRGSGLYKSLARGSGGYVASLRSSYFNKLMEFVRRAAKGRMSFSAFPANVAALNSALRGRCRCRNINRSICVRKTPGLRKVGCFVDAKSRDLPVLAGSGSMSVYKCYKLCRAKKYSYFGVQFSKQCWCGNRYGRYGSRPARECRMRCSGDKSAFCGSSWRNTVYTTGIPYRAIKTPGLKYIGCYIDRASRDLPVLAGRGSMSVAKCYKLCRAKKYPYFGVQYSNQCWCGNRYGRYGVRAARECKMRCSGDWSKFCGSSWRNRIYATGLRAPAIATPGLRKIGCFVDNAIRDLPKLVGSGVMTVPRCYQLCKRAKYAYFGVQHSKQCWCGNSYGRYGAKPMSQCKQRCSGNRKTFCGGNWRNIVYSTGLRSSRQLPGIRHLGCFLDKGSRDLRKYAGSGRMTVSKCYKLCRGKSYMYFGVQNGNQCFCGNSYGRYGVRRITECRKRCSGDKSTYCGASWRNSVYATGVTPPKILTPGLRSLGCYIDRKARDLPVLAGRGSSMRIPVCYRLCRAKKYLYFGVQHSNQCWCGNTYGRYGVRPKKECRMRCRGDGSTYCGSSWRNSVYATGLTMNDIMPGLRYIGCFLDSANRDLPKLAGKGKMRIQKCYQLCRQKNMAYFGLQYGNQCWCGNEYGKHGGRRASECNKRCSGDSKQKCGASWRNSVYTTGLGNQGETKLPLSHCSQHSTTWKAPCIRAIDGNTNQHFFKHSCTHTKTAKGAWWQAKTKKLARITEITIHNRQDCCAKRLNNFVVKVDGRECASYRSSAAFSVRTFSCHLIGRVVRIETRNKVPLTLCEVQVFGHYVVARAWPPAKGVRYLGCYVDNKKRDLPLLLNSRSKTTRNYCYKSCKARGYRYFGVQNGNHCTCGNSYGLFGRASEKSCRSLCQGEKSTYCGGPWRNAVYTTGVSRPLASTPGMTKLGCFIDKTARDLPVLGGSGSMSAAKCYKLCRGKKKRFFGIQNGNECRCGNHYGRYGRRSQIECRKQCTADKTAYCGASWRNMIYTTGLDLATSSVGVRKLGCFVDRAKRDLPHLYAAGHRTNKAFCWRYCKNRGYKYFGLQFGNHCTCGNTYGRYGKAKSSTCSSVCKGDRRRKCGGAWRNEIFTTGLRSRRYKTPGMLHLGCFIDAKARDLPKLAGKGRMTVGKCYNLCRKLKYRFFGVQYASQCWCGNHYGRYGLRDKNECRMQCSGDKTTYCGAGWRNDIFTTGLSARPKDSAYLGCFIDNAARDLPKVVNAGVKANSHYCIKLCKRAGYKYAGLQYASYCTCGNSYGSLGRVSNKQCKMTCKGDRREKCGGPWRNSVYSTGLKTRKVSTPGLKYLGCFVDKATRDLRREAPKGHMSVPKCYRFCRKHKYKFFGVQYGNHCFCGNHYGRFGIRPNTECRMQCSGDKTTYCGAGWRNSVYATGLELASTGAGVRKLGCYVDTAKRDLPHLYAAGHKTNKAFCWRYCKGKGYKYFGLQFGNHCTCGNTYGRYGRAKASSCSAVCKGDRRRKCGGTWRNEIFTTGLRSKNAKTPGMLHLGCFVDSKARDLPKLAGKGRMTVGKCYNLCRKLKYRFFGVQYASQCWCGNHYGRYGLRDKNECRMQCSGDKTTYCGAGWRNDIFTTGLSARPKDSAYLGCFIDNAARDLPKVVNAGVKANSHYCIKLCKRAGYKYAGLQYASYCTCGNSYGSLGRVSNKQCKMTCKGDRREKCGGPWRNSVYSTGLKTRKVSTPGLKYLGCFVDKATRDLRREAPKGHMSVPKCYRFCRKHKYKFFGVQYGNHCFCGNHYGRFGIRPNTECRMQCSGDKTTYCGAGWRNSVYATGLELASTGAGVRKLGCYVDTAKRDLPHLYAAGHKTNKAFCWRYCKGKGYKYFGLQFGNHCTCGNTYGRYGRAKASSCSAVCKGDRRRKCGGTWRNEIFTTGLRSKNAKTPGMLHLGCFVDSKARDLPKLAGKGRMTVGKCYNLCRKLKYRFFGVQYASQCWCGNHYGRYGLRDKNECRMQCSGDKTTYCGAGWRNDIFTTGLSARPKDSAYLGCFIDNAARDLPKVVNAGVKANSHYCIKLCKRAGYKYAGLQYASYCTCGNSYGSLGRVSNKQCKMTCKGDRREKCGGPWRNSVYSTGLKTRKVSTPGLKYLGCFVDKATRDLRREAPKGHMSVPKCYRFCRKHKYKFFGVQYGNHCFCGNHYGRFGIRPNTECRMQCSGDKTTYCGAGWRNSVYATGLELATTGAGVRKLGCYVDKAKRDLPHLYAAGHKTNKAFCWRYCKGKGYKYFGLQFGNHCTCGNTYGRYGKAKASSCSAVCKGDRRRKCGGTWRNEIFTTGLRSKKAKTPGMLHLGCFVDSKARDLPKLAGKGRMTVGKCYNLCRKLKYRFFGVQYASQCWCGNHYGRYGLRDKNECRMQCSGDKTTYCGAGWRNDIFTTGLSARPKDSAYLGCFIDNAARDLPKVVNAGVKANSHYCIKLCKRAGYKYAGLQYASYCTCGNSYGSLGRVSNKQCKMTCKGDRREKCGGPWRNSVYSTGLKTRKVSTPGLKYLGCFVDKATRDLRREAPKGHMSVPKCYRFCRKHKYKFFGVQYGNHCFCGNHYGRFGIRPNTECRMQCSGDKTTYCGAGWRNSVYATGLELATTGAGVRKLGCYVDKAKRDLPHLYAAGHKTNKAFCWRYCKGKGYKYFGLQFGNHCTCGNTYGRYGKAKASSCSAVCKGDRRRKCGGTWRNEIFTTGLRSKKAKTPGMLHLGCFVDSKARDLPKLAGKGRMTVGKCYNLCRKLKYRFFGVQYASQCWCGNHYGRYGLRDKNECRMQCSGDKTTYCGAGWRNDIFTTGLSARPKDSAYLGCFIDNAARDLPKVVNAGVKANSHYCIKLCKRAGYKYAGLQYASYCTCGNSYGSLGRVSNKQCKMTCKGDRREKCGGPWRNSVYSTGLKTRKASTPGMKYLGCFVDSSKRDLRREAPRGHMSVPKCYRLCRKHKYKFFGVQYSNHCFCGNHYGRFGIRPNTECRMQCSGDKTTYCGGGWRNNVYTTGLEVATIAKGVRRLGCFVDNAKRDLPLVHNAGHKASKPYCWKFCKSRGYVYFGLQNGNHCTCGNNYGAFGRAKKSSCRKPCRGDKRSKCGGAYRNEVFTTGIELERPSAPGMKHMGCFVDSRKRDLPKLAATGDMSVLKCRLKCKRLGYRYFGVQFAKQCWCGNSYGKHGKRSQIECRMQCTGDKANYCGNSWRNDIYSTGIELEASTCRLGTKEKFVPYRTCSCKPAPDHRSLGSLVFVIDTTGSMGRVIKSVKNNIRKIIAANKRFDDFVVATFGDPYKKKLMKTTSASKIYRFLNKLKARGGGDCPEFAMSGALDAAEAAEPNSVMILFTDASAKDRRKMGAVEAKLKAKRIRFFTVASGRQCGTNGKNFAKLAKVTYGQFSRLHSKVSNKVMELIRRGVRGDLSFSAFPSSRGGLTRVLKGKCPCRTVTRRICVKPHPGFLGCYLDDPEYPDFTVAMVSNRMTVWKCNKICKAKKFSYFGVKNGKICGCGNQYGNSGDTANANCNVACGGNPGEKCGGNSNNSVFEVK</sequence>
<feature type="domain" description="WSC" evidence="14">
    <location>
        <begin position="1740"/>
        <end position="1831"/>
    </location>
</feature>
<dbReference type="Gene3D" id="3.40.50.410">
    <property type="entry name" value="von Willebrand factor, type A domain"/>
    <property type="match status" value="2"/>
</dbReference>
<feature type="domain" description="WSC" evidence="14">
    <location>
        <begin position="2138"/>
        <end position="2229"/>
    </location>
</feature>
<keyword evidence="10" id="KW-1015">Disulfide bond</keyword>
<evidence type="ECO:0000256" key="1">
    <source>
        <dbReference type="ARBA" id="ARBA00004167"/>
    </source>
</evidence>
<feature type="domain" description="WSC" evidence="14">
    <location>
        <begin position="707"/>
        <end position="797"/>
    </location>
</feature>